<evidence type="ECO:0000313" key="3">
    <source>
        <dbReference type="Proteomes" id="UP001595829"/>
    </source>
</evidence>
<evidence type="ECO:0000256" key="1">
    <source>
        <dbReference type="SAM" id="Phobius"/>
    </source>
</evidence>
<name>A0ABV9XMX9_9ACTN</name>
<keyword evidence="1" id="KW-0472">Membrane</keyword>
<evidence type="ECO:0000313" key="2">
    <source>
        <dbReference type="EMBL" id="MFC5026741.1"/>
    </source>
</evidence>
<keyword evidence="1" id="KW-1133">Transmembrane helix</keyword>
<sequence length="317" mass="34840">MAAARAGRLERAIAFALRNFEIVFAAGIGLVVGFLDIFGDKLIEADFASGATLVVLGALAVGSLAERARRPLAMQEAMEGTRRAIEDLTMVRSLSGNEVREALREARQGTNLWYFKGGTGTYLRAVTLPQCVRAAKENRSQLNVKIEILNPADDRACNAYAQFRRMFSGPGPQGGGVWTADRTSKESYATILAACWYRRQLTTLDIGVHLSSTVPTLRFDLSDSTLIITQDDPSRVNLQVRRGQPLYDYYLTELHQSREQATTLDLRGATLLSPDPTVEEVRALFDALGLSLPRSFGESDVGEIIQKALHAEDPYGR</sequence>
<keyword evidence="1" id="KW-0812">Transmembrane</keyword>
<feature type="transmembrane region" description="Helical" evidence="1">
    <location>
        <begin position="47"/>
        <end position="65"/>
    </location>
</feature>
<dbReference type="EMBL" id="JBHSJD010000026">
    <property type="protein sequence ID" value="MFC5026741.1"/>
    <property type="molecule type" value="Genomic_DNA"/>
</dbReference>
<dbReference type="RefSeq" id="WP_345692183.1">
    <property type="nucleotide sequence ID" value="NZ_BAABIT010000001.1"/>
</dbReference>
<keyword evidence="3" id="KW-1185">Reference proteome</keyword>
<reference evidence="3" key="1">
    <citation type="journal article" date="2019" name="Int. J. Syst. Evol. Microbiol.">
        <title>The Global Catalogue of Microorganisms (GCM) 10K type strain sequencing project: providing services to taxonomists for standard genome sequencing and annotation.</title>
        <authorList>
            <consortium name="The Broad Institute Genomics Platform"/>
            <consortium name="The Broad Institute Genome Sequencing Center for Infectious Disease"/>
            <person name="Wu L."/>
            <person name="Ma J."/>
        </authorList>
    </citation>
    <scope>NUCLEOTIDE SEQUENCE [LARGE SCALE GENOMIC DNA]</scope>
    <source>
        <strain evidence="3">CGMCC 4.1648</strain>
    </source>
</reference>
<gene>
    <name evidence="2" type="ORF">ACFPM3_31865</name>
</gene>
<comment type="caution">
    <text evidence="2">The sequence shown here is derived from an EMBL/GenBank/DDBJ whole genome shotgun (WGS) entry which is preliminary data.</text>
</comment>
<protein>
    <submittedName>
        <fullName evidence="2">Uncharacterized protein</fullName>
    </submittedName>
</protein>
<accession>A0ABV9XMX9</accession>
<proteinExistence type="predicted"/>
<dbReference type="Proteomes" id="UP001595829">
    <property type="component" value="Unassembled WGS sequence"/>
</dbReference>
<feature type="transmembrane region" description="Helical" evidence="1">
    <location>
        <begin position="12"/>
        <end position="35"/>
    </location>
</feature>
<organism evidence="2 3">
    <name type="scientific">Streptomyces coeruleoprunus</name>
    <dbReference type="NCBI Taxonomy" id="285563"/>
    <lineage>
        <taxon>Bacteria</taxon>
        <taxon>Bacillati</taxon>
        <taxon>Actinomycetota</taxon>
        <taxon>Actinomycetes</taxon>
        <taxon>Kitasatosporales</taxon>
        <taxon>Streptomycetaceae</taxon>
        <taxon>Streptomyces</taxon>
    </lineage>
</organism>